<keyword evidence="3" id="KW-1185">Reference proteome</keyword>
<evidence type="ECO:0000313" key="3">
    <source>
        <dbReference type="Proteomes" id="UP000499080"/>
    </source>
</evidence>
<comment type="caution">
    <text evidence="2">The sequence shown here is derived from an EMBL/GenBank/DDBJ whole genome shotgun (WGS) entry which is preliminary data.</text>
</comment>
<dbReference type="Gene3D" id="3.40.50.720">
    <property type="entry name" value="NAD(P)-binding Rossmann-like Domain"/>
    <property type="match status" value="1"/>
</dbReference>
<dbReference type="OrthoDB" id="5296at2759"/>
<gene>
    <name evidence="2" type="ORF">AVEN_8276_1</name>
</gene>
<sequence length="73" mass="8122">MKLESVMVTGANRGLGLEFVRQLSRLSEPPKYVFATYRSPDSLKNSSPWFNSYPPGSEDNDKSTVILNAADQL</sequence>
<organism evidence="2 3">
    <name type="scientific">Araneus ventricosus</name>
    <name type="common">Orbweaver spider</name>
    <name type="synonym">Epeira ventricosa</name>
    <dbReference type="NCBI Taxonomy" id="182803"/>
    <lineage>
        <taxon>Eukaryota</taxon>
        <taxon>Metazoa</taxon>
        <taxon>Ecdysozoa</taxon>
        <taxon>Arthropoda</taxon>
        <taxon>Chelicerata</taxon>
        <taxon>Arachnida</taxon>
        <taxon>Araneae</taxon>
        <taxon>Araneomorphae</taxon>
        <taxon>Entelegynae</taxon>
        <taxon>Araneoidea</taxon>
        <taxon>Araneidae</taxon>
        <taxon>Araneus</taxon>
    </lineage>
</organism>
<evidence type="ECO:0000256" key="1">
    <source>
        <dbReference type="SAM" id="MobiDB-lite"/>
    </source>
</evidence>
<accession>A0A4Y2FFA5</accession>
<dbReference type="InterPro" id="IPR036291">
    <property type="entry name" value="NAD(P)-bd_dom_sf"/>
</dbReference>
<protein>
    <submittedName>
        <fullName evidence="2">Uncharacterized protein</fullName>
    </submittedName>
</protein>
<dbReference type="AlphaFoldDB" id="A0A4Y2FFA5"/>
<dbReference type="Proteomes" id="UP000499080">
    <property type="component" value="Unassembled WGS sequence"/>
</dbReference>
<evidence type="ECO:0000313" key="2">
    <source>
        <dbReference type="EMBL" id="GBM38214.1"/>
    </source>
</evidence>
<feature type="region of interest" description="Disordered" evidence="1">
    <location>
        <begin position="42"/>
        <end position="64"/>
    </location>
</feature>
<dbReference type="SUPFAM" id="SSF51735">
    <property type="entry name" value="NAD(P)-binding Rossmann-fold domains"/>
    <property type="match status" value="1"/>
</dbReference>
<proteinExistence type="predicted"/>
<reference evidence="2 3" key="1">
    <citation type="journal article" date="2019" name="Sci. Rep.">
        <title>Orb-weaving spider Araneus ventricosus genome elucidates the spidroin gene catalogue.</title>
        <authorList>
            <person name="Kono N."/>
            <person name="Nakamura H."/>
            <person name="Ohtoshi R."/>
            <person name="Moran D.A.P."/>
            <person name="Shinohara A."/>
            <person name="Yoshida Y."/>
            <person name="Fujiwara M."/>
            <person name="Mori M."/>
            <person name="Tomita M."/>
            <person name="Arakawa K."/>
        </authorList>
    </citation>
    <scope>NUCLEOTIDE SEQUENCE [LARGE SCALE GENOMIC DNA]</scope>
</reference>
<name>A0A4Y2FFA5_ARAVE</name>
<dbReference type="EMBL" id="BGPR01000862">
    <property type="protein sequence ID" value="GBM38214.1"/>
    <property type="molecule type" value="Genomic_DNA"/>
</dbReference>